<dbReference type="Gene3D" id="3.30.70.660">
    <property type="entry name" value="Pseudouridine synthase I, catalytic domain, C-terminal subdomain"/>
    <property type="match status" value="1"/>
</dbReference>
<dbReference type="Proteomes" id="UP000199058">
    <property type="component" value="Unassembled WGS sequence"/>
</dbReference>
<protein>
    <recommendedName>
        <fullName evidence="4">tRNA pseudouridine synthase A</fullName>
        <ecNumber evidence="4">5.4.99.12</ecNumber>
    </recommendedName>
    <alternativeName>
        <fullName evidence="4">tRNA pseudouridine(38-40) synthase</fullName>
    </alternativeName>
    <alternativeName>
        <fullName evidence="4">tRNA pseudouridylate synthase I</fullName>
    </alternativeName>
    <alternativeName>
        <fullName evidence="4">tRNA-uridine isomerase I</fullName>
    </alternativeName>
</protein>
<dbReference type="Pfam" id="PF01416">
    <property type="entry name" value="PseudoU_synth_1"/>
    <property type="match status" value="2"/>
</dbReference>
<comment type="caution">
    <text evidence="4">Lacks conserved residue(s) required for the propagation of feature annotation.</text>
</comment>
<reference evidence="7 8" key="1">
    <citation type="submission" date="2016-10" db="EMBL/GenBank/DDBJ databases">
        <authorList>
            <person name="de Groot N.N."/>
        </authorList>
    </citation>
    <scope>NUCLEOTIDE SEQUENCE [LARGE SCALE GENOMIC DNA]</scope>
    <source>
        <strain evidence="7 8">DSM 18438</strain>
    </source>
</reference>
<dbReference type="Gene3D" id="3.30.70.580">
    <property type="entry name" value="Pseudouridine synthase I, catalytic domain, N-terminal subdomain"/>
    <property type="match status" value="1"/>
</dbReference>
<evidence type="ECO:0000313" key="8">
    <source>
        <dbReference type="Proteomes" id="UP000199058"/>
    </source>
</evidence>
<dbReference type="EC" id="5.4.99.12" evidence="4"/>
<keyword evidence="8" id="KW-1185">Reference proteome</keyword>
<dbReference type="InterPro" id="IPR020094">
    <property type="entry name" value="TruA/RsuA/RluB/E/F_N"/>
</dbReference>
<dbReference type="InterPro" id="IPR020095">
    <property type="entry name" value="PsdUridine_synth_TruA_C"/>
</dbReference>
<accession>A0A1I1JHE5</accession>
<evidence type="ECO:0000256" key="1">
    <source>
        <dbReference type="ARBA" id="ARBA00009375"/>
    </source>
</evidence>
<dbReference type="PANTHER" id="PTHR11142">
    <property type="entry name" value="PSEUDOURIDYLATE SYNTHASE"/>
    <property type="match status" value="1"/>
</dbReference>
<organism evidence="7 8">
    <name type="scientific">Marinospirillum celere</name>
    <dbReference type="NCBI Taxonomy" id="1122252"/>
    <lineage>
        <taxon>Bacteria</taxon>
        <taxon>Pseudomonadati</taxon>
        <taxon>Pseudomonadota</taxon>
        <taxon>Gammaproteobacteria</taxon>
        <taxon>Oceanospirillales</taxon>
        <taxon>Oceanospirillaceae</taxon>
        <taxon>Marinospirillum</taxon>
    </lineage>
</organism>
<evidence type="ECO:0000256" key="2">
    <source>
        <dbReference type="ARBA" id="ARBA00022694"/>
    </source>
</evidence>
<dbReference type="GO" id="GO:0003723">
    <property type="term" value="F:RNA binding"/>
    <property type="evidence" value="ECO:0007669"/>
    <property type="project" value="InterPro"/>
</dbReference>
<feature type="domain" description="Pseudouridine synthase I TruA alpha/beta" evidence="6">
    <location>
        <begin position="25"/>
        <end position="119"/>
    </location>
</feature>
<dbReference type="CDD" id="cd02570">
    <property type="entry name" value="PseudoU_synth_EcTruA"/>
    <property type="match status" value="1"/>
</dbReference>
<feature type="active site" description="Nucleophile" evidence="4">
    <location>
        <position position="69"/>
    </location>
</feature>
<dbReference type="InterPro" id="IPR020103">
    <property type="entry name" value="PsdUridine_synth_cat_dom_sf"/>
</dbReference>
<evidence type="ECO:0000313" key="7">
    <source>
        <dbReference type="EMBL" id="SFC44870.1"/>
    </source>
</evidence>
<keyword evidence="3 4" id="KW-0413">Isomerase</keyword>
<dbReference type="PANTHER" id="PTHR11142:SF0">
    <property type="entry name" value="TRNA PSEUDOURIDINE SYNTHASE-LIKE 1"/>
    <property type="match status" value="1"/>
</dbReference>
<evidence type="ECO:0000256" key="3">
    <source>
        <dbReference type="ARBA" id="ARBA00023235"/>
    </source>
</evidence>
<comment type="catalytic activity">
    <reaction evidence="4 5">
        <text>uridine(38/39/40) in tRNA = pseudouridine(38/39/40) in tRNA</text>
        <dbReference type="Rhea" id="RHEA:22376"/>
        <dbReference type="Rhea" id="RHEA-COMP:10085"/>
        <dbReference type="Rhea" id="RHEA-COMP:10087"/>
        <dbReference type="ChEBI" id="CHEBI:65314"/>
        <dbReference type="ChEBI" id="CHEBI:65315"/>
        <dbReference type="EC" id="5.4.99.12"/>
    </reaction>
</comment>
<comment type="similarity">
    <text evidence="1 4 5">Belongs to the tRNA pseudouridine synthase TruA family.</text>
</comment>
<feature type="binding site" evidence="4">
    <location>
        <position position="127"/>
    </location>
    <ligand>
        <name>substrate</name>
    </ligand>
</feature>
<dbReference type="InterPro" id="IPR001406">
    <property type="entry name" value="PsdUridine_synth_TruA"/>
</dbReference>
<dbReference type="InterPro" id="IPR020097">
    <property type="entry name" value="PsdUridine_synth_TruA_a/b_dom"/>
</dbReference>
<proteinExistence type="inferred from homology"/>
<dbReference type="GO" id="GO:0160147">
    <property type="term" value="F:tRNA pseudouridine(38-40) synthase activity"/>
    <property type="evidence" value="ECO:0007669"/>
    <property type="project" value="UniProtKB-EC"/>
</dbReference>
<keyword evidence="2 4" id="KW-0819">tRNA processing</keyword>
<dbReference type="NCBIfam" id="TIGR00071">
    <property type="entry name" value="hisT_truA"/>
    <property type="match status" value="1"/>
</dbReference>
<dbReference type="STRING" id="1122252.SAMN05660443_2673"/>
<evidence type="ECO:0000256" key="4">
    <source>
        <dbReference type="HAMAP-Rule" id="MF_00171"/>
    </source>
</evidence>
<evidence type="ECO:0000256" key="5">
    <source>
        <dbReference type="RuleBase" id="RU003792"/>
    </source>
</evidence>
<name>A0A1I1JHE5_9GAMM</name>
<comment type="function">
    <text evidence="4">Formation of pseudouridine at positions 38, 39 and 40 in the anticodon stem and loop of transfer RNAs.</text>
</comment>
<evidence type="ECO:0000259" key="6">
    <source>
        <dbReference type="Pfam" id="PF01416"/>
    </source>
</evidence>
<comment type="subunit">
    <text evidence="4">Homodimer.</text>
</comment>
<dbReference type="AlphaFoldDB" id="A0A1I1JHE5"/>
<feature type="domain" description="Pseudouridine synthase I TruA alpha/beta" evidence="6">
    <location>
        <begin position="160"/>
        <end position="262"/>
    </location>
</feature>
<dbReference type="EMBL" id="FOLH01000006">
    <property type="protein sequence ID" value="SFC44870.1"/>
    <property type="molecule type" value="Genomic_DNA"/>
</dbReference>
<dbReference type="GO" id="GO:0031119">
    <property type="term" value="P:tRNA pseudouridine synthesis"/>
    <property type="evidence" value="ECO:0007669"/>
    <property type="project" value="UniProtKB-UniRule"/>
</dbReference>
<dbReference type="FunFam" id="3.30.70.580:FF:000001">
    <property type="entry name" value="tRNA pseudouridine synthase A"/>
    <property type="match status" value="1"/>
</dbReference>
<dbReference type="OrthoDB" id="9811823at2"/>
<sequence length="318" mass="36011">MALLDPFAVFDETHAQAGRIALGVEYEGSQFRGWQTQSEGIPSLQPLLEKALSRLAKEPISVMCAGRTDAGVHASGMVVHFDTQAALPERAWTLGINSSLPPALRVRWARPVPANFHARHSAIARRYRYIIYNHRTRPSILDGQLTWWNQPLNAERMHEAAQLLIGEKDFSAFRSIRCQSRIAWRHMHFIKVLRRGELLIIDIQANAFLHHMVRNIVGTLIKIGRHEKPIEWINELLASKERAQAGITAPAAGLYFVAALYPEHFGLPCERLGPNFISLLADEELDAPYPEFLPEWHRTDLTRSQSRVHSSQDISTDV</sequence>
<dbReference type="SUPFAM" id="SSF55120">
    <property type="entry name" value="Pseudouridine synthase"/>
    <property type="match status" value="1"/>
</dbReference>
<dbReference type="HAMAP" id="MF_00171">
    <property type="entry name" value="TruA"/>
    <property type="match status" value="1"/>
</dbReference>
<gene>
    <name evidence="4" type="primary">truA</name>
    <name evidence="7" type="ORF">SAMN05660443_2673</name>
</gene>
<dbReference type="RefSeq" id="WP_091964680.1">
    <property type="nucleotide sequence ID" value="NZ_FOLH01000006.1"/>
</dbReference>